<evidence type="ECO:0000256" key="1">
    <source>
        <dbReference type="SAM" id="MobiDB-lite"/>
    </source>
</evidence>
<feature type="region of interest" description="Disordered" evidence="1">
    <location>
        <begin position="588"/>
        <end position="632"/>
    </location>
</feature>
<feature type="domain" description="HNH nuclease" evidence="2">
    <location>
        <begin position="495"/>
        <end position="552"/>
    </location>
</feature>
<organism evidence="3 4">
    <name type="scientific">Rhodococcus spelaei</name>
    <dbReference type="NCBI Taxonomy" id="2546320"/>
    <lineage>
        <taxon>Bacteria</taxon>
        <taxon>Bacillati</taxon>
        <taxon>Actinomycetota</taxon>
        <taxon>Actinomycetes</taxon>
        <taxon>Mycobacteriales</taxon>
        <taxon>Nocardiaceae</taxon>
        <taxon>Rhodococcus</taxon>
    </lineage>
</organism>
<feature type="compositionally biased region" description="Basic and acidic residues" evidence="1">
    <location>
        <begin position="384"/>
        <end position="400"/>
    </location>
</feature>
<dbReference type="Proteomes" id="UP000316256">
    <property type="component" value="Unassembled WGS sequence"/>
</dbReference>
<dbReference type="InterPro" id="IPR003870">
    <property type="entry name" value="DUF222"/>
</dbReference>
<reference evidence="3 4" key="1">
    <citation type="submission" date="2019-06" db="EMBL/GenBank/DDBJ databases">
        <title>Rhodococcus spaelei sp. nov., isolated from a cave.</title>
        <authorList>
            <person name="Lee S.D."/>
        </authorList>
    </citation>
    <scope>NUCLEOTIDE SEQUENCE [LARGE SCALE GENOMIC DNA]</scope>
    <source>
        <strain evidence="3 4">C9-5</strain>
    </source>
</reference>
<dbReference type="InterPro" id="IPR003615">
    <property type="entry name" value="HNH_nuc"/>
</dbReference>
<proteinExistence type="predicted"/>
<evidence type="ECO:0000259" key="2">
    <source>
        <dbReference type="SMART" id="SM00507"/>
    </source>
</evidence>
<dbReference type="RefSeq" id="WP_142101593.1">
    <property type="nucleotide sequence ID" value="NZ_VIGH01000008.1"/>
</dbReference>
<comment type="caution">
    <text evidence="3">The sequence shown here is derived from an EMBL/GenBank/DDBJ whole genome shotgun (WGS) entry which is preliminary data.</text>
</comment>
<gene>
    <name evidence="3" type="ORF">FK531_17455</name>
</gene>
<protein>
    <submittedName>
        <fullName evidence="3">DUF222 domain-containing protein</fullName>
    </submittedName>
</protein>
<dbReference type="Pfam" id="PF02720">
    <property type="entry name" value="DUF222"/>
    <property type="match status" value="1"/>
</dbReference>
<name>A0A541B1V5_9NOCA</name>
<dbReference type="OrthoDB" id="5244772at2"/>
<evidence type="ECO:0000313" key="4">
    <source>
        <dbReference type="Proteomes" id="UP000316256"/>
    </source>
</evidence>
<dbReference type="EMBL" id="VIGH01000008">
    <property type="protein sequence ID" value="TQF66310.1"/>
    <property type="molecule type" value="Genomic_DNA"/>
</dbReference>
<accession>A0A541B1V5</accession>
<keyword evidence="4" id="KW-1185">Reference proteome</keyword>
<sequence>MFESRGRGATTARAGQGSSWRVFTDVTIDPDPLRTTVHSDHAIAEMDSRIEGAVAEILSDTTTLTAISEYARDENRAAARKIIWAARLWENWIERDVRLGSGDIVDCGNGAIAEISVRLGCSRTMAQTYAEIGMDLRLRLPETRHRFEAGDLDLARVRVICRETTSLTPGTLAELEPEVVAAARHLTPGPLAADITRLITLRAPDEAAAARDEDLRQARKVVKRSRGTWSSIEVGLSPDEAEQIMQVLTEIAATLCPHDHRGRQTALVDTVLALVHGERHLTCGCGRDDCTATGPDGIPGRRTPLTQITITVETLLGLLSEPAYLHGHGPITPDLAHRLAADGTWQMLLTETLELAEHLGLINNSDASAGGNAGDTEPTVAVDPNDRHDNHDNHDNDSTRVDTPALAAAATSSRPQFSVRAFLTRGSRRRAGYLPPIVAPPAAVTSAVPASVGTIADAILAAVDADPGLVTGIREGHGGLLTPPPGALTYRPDAATAALVRARDGHCRFPGCQRPATGCQLDHIVEFRQWDPIRGGWTVVTNLQCLCAFHHQLKTLGFWTATALGNPATTGHALLWTSTTTGTRAVTLPATAHGHPDPASPAPTLTSHRRPPRAAPNTDAGTPVDADDPPPF</sequence>
<feature type="region of interest" description="Disordered" evidence="1">
    <location>
        <begin position="366"/>
        <end position="400"/>
    </location>
</feature>
<evidence type="ECO:0000313" key="3">
    <source>
        <dbReference type="EMBL" id="TQF66310.1"/>
    </source>
</evidence>
<dbReference type="AlphaFoldDB" id="A0A541B1V5"/>
<dbReference type="CDD" id="cd00085">
    <property type="entry name" value="HNHc"/>
    <property type="match status" value="1"/>
</dbReference>
<dbReference type="SMART" id="SM00507">
    <property type="entry name" value="HNHc"/>
    <property type="match status" value="1"/>
</dbReference>